<dbReference type="RefSeq" id="WP_011968303.1">
    <property type="nucleotide sequence ID" value="NZ_BKAK01000017.1"/>
</dbReference>
<dbReference type="EMBL" id="JADOEF010000001">
    <property type="protein sequence ID" value="MBF7807176.1"/>
    <property type="molecule type" value="Genomic_DNA"/>
</dbReference>
<dbReference type="SUPFAM" id="SSF53613">
    <property type="entry name" value="Ribokinase-like"/>
    <property type="match status" value="1"/>
</dbReference>
<feature type="domain" description="Carbohydrate kinase PfkB" evidence="1">
    <location>
        <begin position="17"/>
        <end position="248"/>
    </location>
</feature>
<protein>
    <submittedName>
        <fullName evidence="2">Ribokinase</fullName>
    </submittedName>
</protein>
<dbReference type="InterPro" id="IPR029056">
    <property type="entry name" value="Ribokinase-like"/>
</dbReference>
<dbReference type="PROSITE" id="PS00584">
    <property type="entry name" value="PFKB_KINASES_2"/>
    <property type="match status" value="1"/>
</dbReference>
<dbReference type="AlphaFoldDB" id="A0A1S8P9T7"/>
<comment type="caution">
    <text evidence="2">The sequence shown here is derived from an EMBL/GenBank/DDBJ whole genome shotgun (WGS) entry which is preliminary data.</text>
</comment>
<dbReference type="GeneID" id="66343893"/>
<evidence type="ECO:0000259" key="1">
    <source>
        <dbReference type="Pfam" id="PF00294"/>
    </source>
</evidence>
<reference evidence="2" key="1">
    <citation type="submission" date="2020-11" db="EMBL/GenBank/DDBJ databases">
        <authorList>
            <person name="Thieme N."/>
            <person name="Liebl W."/>
            <person name="Zverlov V."/>
        </authorList>
    </citation>
    <scope>NUCLEOTIDE SEQUENCE</scope>
    <source>
        <strain evidence="2">NT08</strain>
    </source>
</reference>
<dbReference type="InterPro" id="IPR002173">
    <property type="entry name" value="Carboh/pur_kinase_PfkB_CS"/>
</dbReference>
<accession>A0A1S8P9T7</accession>
<gene>
    <name evidence="2" type="ORF">IS491_00295</name>
</gene>
<evidence type="ECO:0000313" key="3">
    <source>
        <dbReference type="Proteomes" id="UP000631418"/>
    </source>
</evidence>
<evidence type="ECO:0000313" key="2">
    <source>
        <dbReference type="EMBL" id="MBF7807176.1"/>
    </source>
</evidence>
<dbReference type="OMA" id="NSESHAD"/>
<dbReference type="Proteomes" id="UP000631418">
    <property type="component" value="Unassembled WGS sequence"/>
</dbReference>
<dbReference type="GO" id="GO:0016301">
    <property type="term" value="F:kinase activity"/>
    <property type="evidence" value="ECO:0007669"/>
    <property type="project" value="InterPro"/>
</dbReference>
<dbReference type="InterPro" id="IPR011611">
    <property type="entry name" value="PfkB_dom"/>
</dbReference>
<dbReference type="PANTHER" id="PTHR10584:SF166">
    <property type="entry name" value="RIBOKINASE"/>
    <property type="match status" value="1"/>
</dbReference>
<dbReference type="PANTHER" id="PTHR10584">
    <property type="entry name" value="SUGAR KINASE"/>
    <property type="match status" value="1"/>
</dbReference>
<dbReference type="Pfam" id="PF00294">
    <property type="entry name" value="PfkB"/>
    <property type="match status" value="1"/>
</dbReference>
<name>A0A1S8P9T7_CLOBE</name>
<sequence>MKVIGLGDNVIDRYMNKNMMYPGGNAINFAVNAKKCEVDSAYLGVFGDDEEAELIKYSLEDLGVDISKCRKLENGTTKRCDINIIDGERDLLNVDIGANWPKPIRIEKDELEYLAEFDLIHSSCNAKLEDQVYKLKAIDSIITFDFSTKDKYRTDDYLQKTCPYIDLALFSCENMNINEIKIFQKKIHDFGCKYVLVTMGKNGQVFFDGDKYYNGKVKLVNPVDTMGAGDSFIAAFIVTLLRFGWKDNNKLTENEILSAFEKASNYSADICMIEGAYGYGKPIKEKR</sequence>
<proteinExistence type="predicted"/>
<dbReference type="Gene3D" id="3.40.1190.20">
    <property type="match status" value="1"/>
</dbReference>
<organism evidence="2 3">
    <name type="scientific">Clostridium beijerinckii</name>
    <name type="common">Clostridium MP</name>
    <dbReference type="NCBI Taxonomy" id="1520"/>
    <lineage>
        <taxon>Bacteria</taxon>
        <taxon>Bacillati</taxon>
        <taxon>Bacillota</taxon>
        <taxon>Clostridia</taxon>
        <taxon>Eubacteriales</taxon>
        <taxon>Clostridiaceae</taxon>
        <taxon>Clostridium</taxon>
    </lineage>
</organism>